<feature type="compositionally biased region" description="Polar residues" evidence="1">
    <location>
        <begin position="663"/>
        <end position="679"/>
    </location>
</feature>
<evidence type="ECO:0000313" key="3">
    <source>
        <dbReference type="Proteomes" id="UP000308197"/>
    </source>
</evidence>
<accession>A0A5C3NRT6</accession>
<keyword evidence="3" id="KW-1185">Reference proteome</keyword>
<sequence length="679" mass="74911">MSGSPHQLSTALLIIMPVQSRMSSPPAEPARARIMTVAEGTVVDLPGRDPRLPTMYVVEKHPLVGLERRPNKIYVCLQDTTPAEMDKFYKFLADAPFPEGTNRGVSDAGYLKLLPGDYVFMRDVHGDGAPGNDSLQLWVTAHGLITRKHRKAIKDARNSALGPRKLRTPTKPVEQNGAYGEGLPWEADHRAVHVGTSERCYSLVHSYQSQRNLVGPSLGAKIAMDEPPSPHLLMREKIIKAPLEAGDERMCRSMKMQADATNLPRVGCPENYAYPMLQANFTGTKRADCLALPEMKADMGAFGGKHFDNKDCPAGVTSMMCYSDLYRSDSPGYFMVGDLGVAIELRGLIIISFCGLRFHGGFPPTAYPGKAPKKWSYRFVVVCYPPRAMMDGSAILSFAALPGGRFLYIPPEFIDPKFDDMPVASNIASWITSGWYLTSPAAFLEYYYRAMCQLNHHLSRQVPEKAKMRVDFEKLAQCFSLEDEHGDVIKPSFWELHPGSKIKSSEFGCTRQEAAAAWDALKTERGRYIPRVVHLQLQKNGSNAGTNIRKRKRTTGGENGQPKTKVAKTGSQVEGQGRTKDTRSQESDRYDADAQLSDDEAGCGHKHSGEYVHSPITFGRLASRHDPDSNFTFNPTFSFSAPNPTGVGDVEDPAAHDVLDGTDTASRVRTKSTTAAKRT</sequence>
<feature type="region of interest" description="Disordered" evidence="1">
    <location>
        <begin position="162"/>
        <end position="181"/>
    </location>
</feature>
<dbReference type="EMBL" id="ML212096">
    <property type="protein sequence ID" value="TFK79277.1"/>
    <property type="molecule type" value="Genomic_DNA"/>
</dbReference>
<reference evidence="2 3" key="1">
    <citation type="journal article" date="2019" name="Nat. Ecol. Evol.">
        <title>Megaphylogeny resolves global patterns of mushroom evolution.</title>
        <authorList>
            <person name="Varga T."/>
            <person name="Krizsan K."/>
            <person name="Foldi C."/>
            <person name="Dima B."/>
            <person name="Sanchez-Garcia M."/>
            <person name="Sanchez-Ramirez S."/>
            <person name="Szollosi G.J."/>
            <person name="Szarkandi J.G."/>
            <person name="Papp V."/>
            <person name="Albert L."/>
            <person name="Andreopoulos W."/>
            <person name="Angelini C."/>
            <person name="Antonin V."/>
            <person name="Barry K.W."/>
            <person name="Bougher N.L."/>
            <person name="Buchanan P."/>
            <person name="Buyck B."/>
            <person name="Bense V."/>
            <person name="Catcheside P."/>
            <person name="Chovatia M."/>
            <person name="Cooper J."/>
            <person name="Damon W."/>
            <person name="Desjardin D."/>
            <person name="Finy P."/>
            <person name="Geml J."/>
            <person name="Haridas S."/>
            <person name="Hughes K."/>
            <person name="Justo A."/>
            <person name="Karasinski D."/>
            <person name="Kautmanova I."/>
            <person name="Kiss B."/>
            <person name="Kocsube S."/>
            <person name="Kotiranta H."/>
            <person name="LaButti K.M."/>
            <person name="Lechner B.E."/>
            <person name="Liimatainen K."/>
            <person name="Lipzen A."/>
            <person name="Lukacs Z."/>
            <person name="Mihaltcheva S."/>
            <person name="Morgado L.N."/>
            <person name="Niskanen T."/>
            <person name="Noordeloos M.E."/>
            <person name="Ohm R.A."/>
            <person name="Ortiz-Santana B."/>
            <person name="Ovrebo C."/>
            <person name="Racz N."/>
            <person name="Riley R."/>
            <person name="Savchenko A."/>
            <person name="Shiryaev A."/>
            <person name="Soop K."/>
            <person name="Spirin V."/>
            <person name="Szebenyi C."/>
            <person name="Tomsovsky M."/>
            <person name="Tulloss R.E."/>
            <person name="Uehling J."/>
            <person name="Grigoriev I.V."/>
            <person name="Vagvolgyi C."/>
            <person name="Papp T."/>
            <person name="Martin F.M."/>
            <person name="Miettinen O."/>
            <person name="Hibbett D.S."/>
            <person name="Nagy L.G."/>
        </authorList>
    </citation>
    <scope>NUCLEOTIDE SEQUENCE [LARGE SCALE GENOMIC DNA]</scope>
    <source>
        <strain evidence="2 3">HHB13444</strain>
    </source>
</reference>
<feature type="region of interest" description="Disordered" evidence="1">
    <location>
        <begin position="540"/>
        <end position="592"/>
    </location>
</feature>
<proteinExistence type="predicted"/>
<gene>
    <name evidence="2" type="ORF">K466DRAFT_606272</name>
</gene>
<evidence type="ECO:0000313" key="2">
    <source>
        <dbReference type="EMBL" id="TFK79277.1"/>
    </source>
</evidence>
<dbReference type="InParanoid" id="A0A5C3NRT6"/>
<name>A0A5C3NRT6_9APHY</name>
<feature type="compositionally biased region" description="Basic and acidic residues" evidence="1">
    <location>
        <begin position="577"/>
        <end position="592"/>
    </location>
</feature>
<organism evidence="2 3">
    <name type="scientific">Polyporus arcularius HHB13444</name>
    <dbReference type="NCBI Taxonomy" id="1314778"/>
    <lineage>
        <taxon>Eukaryota</taxon>
        <taxon>Fungi</taxon>
        <taxon>Dikarya</taxon>
        <taxon>Basidiomycota</taxon>
        <taxon>Agaricomycotina</taxon>
        <taxon>Agaricomycetes</taxon>
        <taxon>Polyporales</taxon>
        <taxon>Polyporaceae</taxon>
        <taxon>Polyporus</taxon>
    </lineage>
</organism>
<protein>
    <submittedName>
        <fullName evidence="2">Uncharacterized protein</fullName>
    </submittedName>
</protein>
<feature type="region of interest" description="Disordered" evidence="1">
    <location>
        <begin position="642"/>
        <end position="679"/>
    </location>
</feature>
<dbReference type="AlphaFoldDB" id="A0A5C3NRT6"/>
<evidence type="ECO:0000256" key="1">
    <source>
        <dbReference type="SAM" id="MobiDB-lite"/>
    </source>
</evidence>
<dbReference type="Proteomes" id="UP000308197">
    <property type="component" value="Unassembled WGS sequence"/>
</dbReference>